<feature type="transmembrane region" description="Helical" evidence="1">
    <location>
        <begin position="97"/>
        <end position="119"/>
    </location>
</feature>
<feature type="transmembrane region" description="Helical" evidence="1">
    <location>
        <begin position="66"/>
        <end position="91"/>
    </location>
</feature>
<dbReference type="PANTHER" id="PTHR41386">
    <property type="entry name" value="INTEGRAL MEMBRANE PROTEIN-RELATED"/>
    <property type="match status" value="1"/>
</dbReference>
<protein>
    <submittedName>
        <fullName evidence="2">DUF1003 domain-containing protein</fullName>
    </submittedName>
</protein>
<evidence type="ECO:0000313" key="3">
    <source>
        <dbReference type="Proteomes" id="UP000626026"/>
    </source>
</evidence>
<accession>A0ABR7RR95</accession>
<dbReference type="PANTHER" id="PTHR41386:SF1">
    <property type="entry name" value="MEMBRANE PROTEIN"/>
    <property type="match status" value="1"/>
</dbReference>
<keyword evidence="1" id="KW-0812">Transmembrane</keyword>
<keyword evidence="3" id="KW-1185">Reference proteome</keyword>
<reference evidence="2 3" key="1">
    <citation type="journal article" date="2013" name="Int. J. Syst. Evol. Microbiol.">
        <title>Roseomonas aerophila sp. nov., isolated from air.</title>
        <authorList>
            <person name="Kim S.J."/>
            <person name="Weon H.Y."/>
            <person name="Ahn J.H."/>
            <person name="Hong S.B."/>
            <person name="Seok S.J."/>
            <person name="Whang K.S."/>
            <person name="Kwon S.W."/>
        </authorList>
    </citation>
    <scope>NUCLEOTIDE SEQUENCE [LARGE SCALE GENOMIC DNA]</scope>
    <source>
        <strain evidence="2 3">NBRC 108923</strain>
    </source>
</reference>
<comment type="caution">
    <text evidence="2">The sequence shown here is derived from an EMBL/GenBank/DDBJ whole genome shotgun (WGS) entry which is preliminary data.</text>
</comment>
<dbReference type="InterPro" id="IPR010406">
    <property type="entry name" value="DUF1003"/>
</dbReference>
<dbReference type="Proteomes" id="UP000626026">
    <property type="component" value="Unassembled WGS sequence"/>
</dbReference>
<gene>
    <name evidence="2" type="ORF">IBL26_19965</name>
</gene>
<keyword evidence="1" id="KW-0472">Membrane</keyword>
<dbReference type="RefSeq" id="WP_187786273.1">
    <property type="nucleotide sequence ID" value="NZ_JACTVA010000046.1"/>
</dbReference>
<proteinExistence type="predicted"/>
<sequence>MDQRVTLLAQQLLESGFDRFNDREQRVLLRIAQKHTVTRGVNRVMAESDSVGDRIADRVARFGGSWAFILSFMGMLVVWVVGNGALLAGWFTPFDPYPYIFLNLILSMVAALQAPLIMMSQNRQAERDRVAASLDYEVNLKAEIEIMALHEKLDELRSHQLAEVMAEQKALLRTLVERQGAAKPGEA</sequence>
<keyword evidence="1" id="KW-1133">Transmembrane helix</keyword>
<organism evidence="2 3">
    <name type="scientific">Teichococcus aerophilus</name>
    <dbReference type="NCBI Taxonomy" id="1224513"/>
    <lineage>
        <taxon>Bacteria</taxon>
        <taxon>Pseudomonadati</taxon>
        <taxon>Pseudomonadota</taxon>
        <taxon>Alphaproteobacteria</taxon>
        <taxon>Acetobacterales</taxon>
        <taxon>Roseomonadaceae</taxon>
        <taxon>Roseomonas</taxon>
    </lineage>
</organism>
<evidence type="ECO:0000256" key="1">
    <source>
        <dbReference type="SAM" id="Phobius"/>
    </source>
</evidence>
<dbReference type="Pfam" id="PF06210">
    <property type="entry name" value="DUF1003"/>
    <property type="match status" value="1"/>
</dbReference>
<name>A0ABR7RR95_9PROT</name>
<evidence type="ECO:0000313" key="2">
    <source>
        <dbReference type="EMBL" id="MBC9209130.1"/>
    </source>
</evidence>
<dbReference type="EMBL" id="JACTVA010000046">
    <property type="protein sequence ID" value="MBC9209130.1"/>
    <property type="molecule type" value="Genomic_DNA"/>
</dbReference>